<evidence type="ECO:0000313" key="3">
    <source>
        <dbReference type="EMBL" id="KAK5996329.1"/>
    </source>
</evidence>
<comment type="similarity">
    <text evidence="1">Belongs to the short-chain dehydrogenases/reductases (SDR) family.</text>
</comment>
<evidence type="ECO:0000313" key="4">
    <source>
        <dbReference type="Proteomes" id="UP001338125"/>
    </source>
</evidence>
<dbReference type="Gene3D" id="3.40.50.720">
    <property type="entry name" value="NAD(P)-binding Rossmann-like Domain"/>
    <property type="match status" value="1"/>
</dbReference>
<dbReference type="PANTHER" id="PTHR43976">
    <property type="entry name" value="SHORT CHAIN DEHYDROGENASE"/>
    <property type="match status" value="1"/>
</dbReference>
<organism evidence="3 4">
    <name type="scientific">Cladobotryum mycophilum</name>
    <dbReference type="NCBI Taxonomy" id="491253"/>
    <lineage>
        <taxon>Eukaryota</taxon>
        <taxon>Fungi</taxon>
        <taxon>Dikarya</taxon>
        <taxon>Ascomycota</taxon>
        <taxon>Pezizomycotina</taxon>
        <taxon>Sordariomycetes</taxon>
        <taxon>Hypocreomycetidae</taxon>
        <taxon>Hypocreales</taxon>
        <taxon>Hypocreaceae</taxon>
        <taxon>Cladobotryum</taxon>
    </lineage>
</organism>
<dbReference type="InterPro" id="IPR036291">
    <property type="entry name" value="NAD(P)-bd_dom_sf"/>
</dbReference>
<sequence length="297" mass="32074">MANLTPVWFITAASSGFGHELAVEALKRGHTVIATARNVSKIQDLADAGAHTLTFDVLTPYSTIETLAKDLFARYGRINYLVNAAGHLLLGAIEEVSLEEIYNCFNVNLFGAINTIRAFLPHMRAQPIASATGIRATIVTFGSLGGWKAYPSAGIYCMTKACATLLAESLNDEIGTFAMRATVVEAGHFRTAFLNPETRIKAKEQLDIYDDENTPSGQFKQILRIVDGKQPGDVAKGAKILIDVLTHTGVAEGRELPGRVVLGSDCEEVIRGQCASALKGLDDWTDVVRSTDYPQGQ</sequence>
<dbReference type="InterPro" id="IPR051911">
    <property type="entry name" value="SDR_oxidoreductase"/>
</dbReference>
<dbReference type="Proteomes" id="UP001338125">
    <property type="component" value="Unassembled WGS sequence"/>
</dbReference>
<reference evidence="3 4" key="1">
    <citation type="submission" date="2024-01" db="EMBL/GenBank/DDBJ databases">
        <title>Complete genome of Cladobotryum mycophilum ATHUM6906.</title>
        <authorList>
            <person name="Christinaki A.C."/>
            <person name="Myridakis A.I."/>
            <person name="Kouvelis V.N."/>
        </authorList>
    </citation>
    <scope>NUCLEOTIDE SEQUENCE [LARGE SCALE GENOMIC DNA]</scope>
    <source>
        <strain evidence="3 4">ATHUM6906</strain>
    </source>
</reference>
<protein>
    <submittedName>
        <fullName evidence="3">Oxidoreductase BOA17-like protein</fullName>
    </submittedName>
</protein>
<dbReference type="SUPFAM" id="SSF51735">
    <property type="entry name" value="NAD(P)-binding Rossmann-fold domains"/>
    <property type="match status" value="1"/>
</dbReference>
<dbReference type="InterPro" id="IPR002347">
    <property type="entry name" value="SDR_fam"/>
</dbReference>
<proteinExistence type="inferred from homology"/>
<dbReference type="PRINTS" id="PR01397">
    <property type="entry name" value="DHBDHDRGNASE"/>
</dbReference>
<keyword evidence="4" id="KW-1185">Reference proteome</keyword>
<name>A0ABR0SW27_9HYPO</name>
<dbReference type="PANTHER" id="PTHR43976:SF16">
    <property type="entry name" value="SHORT-CHAIN DEHYDROGENASE_REDUCTASE FAMILY PROTEIN"/>
    <property type="match status" value="1"/>
</dbReference>
<accession>A0ABR0SW27</accession>
<comment type="caution">
    <text evidence="3">The sequence shown here is derived from an EMBL/GenBank/DDBJ whole genome shotgun (WGS) entry which is preliminary data.</text>
</comment>
<dbReference type="InterPro" id="IPR003560">
    <property type="entry name" value="DHB_DH"/>
</dbReference>
<dbReference type="Pfam" id="PF00106">
    <property type="entry name" value="adh_short"/>
    <property type="match status" value="1"/>
</dbReference>
<evidence type="ECO:0000256" key="1">
    <source>
        <dbReference type="ARBA" id="ARBA00006484"/>
    </source>
</evidence>
<gene>
    <name evidence="3" type="ORF">PT974_03084</name>
</gene>
<keyword evidence="2" id="KW-0560">Oxidoreductase</keyword>
<evidence type="ECO:0000256" key="2">
    <source>
        <dbReference type="ARBA" id="ARBA00023002"/>
    </source>
</evidence>
<dbReference type="EMBL" id="JAVFKD010000003">
    <property type="protein sequence ID" value="KAK5996329.1"/>
    <property type="molecule type" value="Genomic_DNA"/>
</dbReference>